<dbReference type="Pfam" id="PF12710">
    <property type="entry name" value="HAD"/>
    <property type="match status" value="1"/>
</dbReference>
<dbReference type="EMBL" id="SRJD01000013">
    <property type="protein sequence ID" value="TGA97507.1"/>
    <property type="molecule type" value="Genomic_DNA"/>
</dbReference>
<keyword evidence="3" id="KW-1185">Reference proteome</keyword>
<dbReference type="InterPro" id="IPR050849">
    <property type="entry name" value="HAD-like_hydrolase_phosphatase"/>
</dbReference>
<dbReference type="PANTHER" id="PTHR28181:SF2">
    <property type="entry name" value="PHOSPHORIC MONOESTER HYDROLASE"/>
    <property type="match status" value="1"/>
</dbReference>
<dbReference type="Proteomes" id="UP000298347">
    <property type="component" value="Unassembled WGS sequence"/>
</dbReference>
<evidence type="ECO:0000313" key="2">
    <source>
        <dbReference type="EMBL" id="TGA97507.1"/>
    </source>
</evidence>
<dbReference type="NCBIfam" id="TIGR01488">
    <property type="entry name" value="HAD-SF-IB"/>
    <property type="match status" value="1"/>
</dbReference>
<evidence type="ECO:0000313" key="3">
    <source>
        <dbReference type="Proteomes" id="UP000298347"/>
    </source>
</evidence>
<reference evidence="2 3" key="1">
    <citation type="journal article" date="2015" name="Int. J. Syst. Evol. Microbiol.">
        <title>Sporolactobacillus shoreae sp. nov. and Sporolactobacillus spathodeae sp. nov., two spore-forming lactic acid bacteria isolated from tree barks in Thailand.</title>
        <authorList>
            <person name="Thamacharoensuk T."/>
            <person name="Kitahara M."/>
            <person name="Ohkuma M."/>
            <person name="Thongchul N."/>
            <person name="Tanasupawat S."/>
        </authorList>
    </citation>
    <scope>NUCLEOTIDE SEQUENCE [LARGE SCALE GENOMIC DNA]</scope>
    <source>
        <strain evidence="2 3">BK92</strain>
    </source>
</reference>
<dbReference type="SUPFAM" id="SSF56784">
    <property type="entry name" value="HAD-like"/>
    <property type="match status" value="1"/>
</dbReference>
<sequence length="223" mass="25715">MTKRFLFLSDFDGTLSDKDFFHIIIDRYFKKESEKLYADWDNKVTTDLEYLSRLFASIGQNQAAIDEDVGRIPFDPDAKKVIEHVRRLGGDFVVISAGTDYYIRKIFDQYDISNVRIISNPGEYKDRGIRLNVDPSGRYYSELYGVDKEKVARDLMEGYDKVFFAGDSLPDLKAALLADTIFAKGKLQGLLDEEKRDYVPIRSFADVENYLKSHEEVLENGSR</sequence>
<dbReference type="GO" id="GO:0016791">
    <property type="term" value="F:phosphatase activity"/>
    <property type="evidence" value="ECO:0007669"/>
    <property type="project" value="InterPro"/>
</dbReference>
<dbReference type="AlphaFoldDB" id="A0A4Z0GKN5"/>
<dbReference type="InterPro" id="IPR036412">
    <property type="entry name" value="HAD-like_sf"/>
</dbReference>
<dbReference type="OrthoDB" id="9804940at2"/>
<comment type="caution">
    <text evidence="2">The sequence shown here is derived from an EMBL/GenBank/DDBJ whole genome shotgun (WGS) entry which is preliminary data.</text>
</comment>
<dbReference type="PANTHER" id="PTHR28181">
    <property type="entry name" value="UPF0655 PROTEIN YCR015C"/>
    <property type="match status" value="1"/>
</dbReference>
<gene>
    <name evidence="2" type="ORF">E4665_11705</name>
</gene>
<evidence type="ECO:0000256" key="1">
    <source>
        <dbReference type="ARBA" id="ARBA00022801"/>
    </source>
</evidence>
<dbReference type="RefSeq" id="WP_135348973.1">
    <property type="nucleotide sequence ID" value="NZ_SRJD01000013.1"/>
</dbReference>
<name>A0A4Z0GKN5_9BACL</name>
<dbReference type="InterPro" id="IPR006384">
    <property type="entry name" value="HAD_hydro_PyrdxlP_Pase-like"/>
</dbReference>
<dbReference type="InterPro" id="IPR023214">
    <property type="entry name" value="HAD_sf"/>
</dbReference>
<organism evidence="2 3">
    <name type="scientific">Sporolactobacillus shoreae</name>
    <dbReference type="NCBI Taxonomy" id="1465501"/>
    <lineage>
        <taxon>Bacteria</taxon>
        <taxon>Bacillati</taxon>
        <taxon>Bacillota</taxon>
        <taxon>Bacilli</taxon>
        <taxon>Bacillales</taxon>
        <taxon>Sporolactobacillaceae</taxon>
        <taxon>Sporolactobacillus</taxon>
    </lineage>
</organism>
<keyword evidence="1" id="KW-0378">Hydrolase</keyword>
<dbReference type="NCBIfam" id="TIGR01489">
    <property type="entry name" value="DKMTPPase-SF"/>
    <property type="match status" value="1"/>
</dbReference>
<protein>
    <submittedName>
        <fullName evidence="2">2,3-diketo-5-methylthio-1-phosphopentane phosphatase</fullName>
    </submittedName>
</protein>
<dbReference type="Gene3D" id="3.90.1470.20">
    <property type="match status" value="1"/>
</dbReference>
<proteinExistence type="predicted"/>
<accession>A0A4Z0GKN5</accession>
<dbReference type="Gene3D" id="3.40.50.1000">
    <property type="entry name" value="HAD superfamily/HAD-like"/>
    <property type="match status" value="1"/>
</dbReference>